<protein>
    <submittedName>
        <fullName evidence="1">Uncharacterized protein</fullName>
    </submittedName>
</protein>
<evidence type="ECO:0000313" key="2">
    <source>
        <dbReference type="Proteomes" id="UP000199495"/>
    </source>
</evidence>
<organism evidence="1 2">
    <name type="scientific">Pelagibacterium luteolum</name>
    <dbReference type="NCBI Taxonomy" id="440168"/>
    <lineage>
        <taxon>Bacteria</taxon>
        <taxon>Pseudomonadati</taxon>
        <taxon>Pseudomonadota</taxon>
        <taxon>Alphaproteobacteria</taxon>
        <taxon>Hyphomicrobiales</taxon>
        <taxon>Devosiaceae</taxon>
        <taxon>Pelagibacterium</taxon>
    </lineage>
</organism>
<proteinExistence type="predicted"/>
<accession>A0A1G7XHZ0</accession>
<gene>
    <name evidence="1" type="ORF">SAMN04487974_109129</name>
</gene>
<evidence type="ECO:0000313" key="1">
    <source>
        <dbReference type="EMBL" id="SDG83812.1"/>
    </source>
</evidence>
<dbReference type="AlphaFoldDB" id="A0A1G7XHZ0"/>
<sequence length="85" mass="9973">MSQTPEWQQVRARKLEMIRLQNAQIIAGVVDPANGMTRKERRAYDAEMRRDAKRLLPTKTYRTSQVIVGDVYEMQRFEMPLKGSM</sequence>
<dbReference type="RefSeq" id="WP_090597398.1">
    <property type="nucleotide sequence ID" value="NZ_FNCS01000009.1"/>
</dbReference>
<dbReference type="EMBL" id="FNCS01000009">
    <property type="protein sequence ID" value="SDG83812.1"/>
    <property type="molecule type" value="Genomic_DNA"/>
</dbReference>
<dbReference type="STRING" id="440168.SAMN04487974_109129"/>
<reference evidence="1 2" key="1">
    <citation type="submission" date="2016-10" db="EMBL/GenBank/DDBJ databases">
        <authorList>
            <person name="de Groot N.N."/>
        </authorList>
    </citation>
    <scope>NUCLEOTIDE SEQUENCE [LARGE SCALE GENOMIC DNA]</scope>
    <source>
        <strain evidence="1 2">CGMCC 1.10267</strain>
    </source>
</reference>
<name>A0A1G7XHZ0_9HYPH</name>
<keyword evidence="2" id="KW-1185">Reference proteome</keyword>
<dbReference type="Proteomes" id="UP000199495">
    <property type="component" value="Unassembled WGS sequence"/>
</dbReference>